<feature type="domain" description="UPAR/Ly6" evidence="6">
    <location>
        <begin position="115"/>
        <end position="186"/>
    </location>
</feature>
<dbReference type="Pfam" id="PF00021">
    <property type="entry name" value="UPAR_LY6"/>
    <property type="match status" value="1"/>
</dbReference>
<dbReference type="Proteomes" id="UP000189705">
    <property type="component" value="Unplaced"/>
</dbReference>
<dbReference type="GO" id="GO:0019834">
    <property type="term" value="F:phospholipase A2 inhibitor activity"/>
    <property type="evidence" value="ECO:0007669"/>
    <property type="project" value="UniProtKB-KW"/>
</dbReference>
<protein>
    <submittedName>
        <fullName evidence="9">Phospholipase A2 inhibitor subunit gamma B-like isoform X1</fullName>
    </submittedName>
</protein>
<dbReference type="RefSeq" id="XP_006038423.1">
    <property type="nucleotide sequence ID" value="XM_006038361.3"/>
</dbReference>
<feature type="chain" id="PRO_5010815806" evidence="5">
    <location>
        <begin position="20"/>
        <end position="227"/>
    </location>
</feature>
<dbReference type="AlphaFoldDB" id="A0A1U8DN45"/>
<evidence type="ECO:0000256" key="1">
    <source>
        <dbReference type="ARBA" id="ARBA00004613"/>
    </source>
</evidence>
<dbReference type="STRING" id="38654.A0A1U8DN45"/>
<dbReference type="Pfam" id="PF02988">
    <property type="entry name" value="PLA2_inh"/>
    <property type="match status" value="1"/>
</dbReference>
<dbReference type="InParanoid" id="A0A1U8DN45"/>
<dbReference type="CDD" id="cd23572">
    <property type="entry name" value="TFP_LU_ECD_PINLYP_rpt2"/>
    <property type="match status" value="1"/>
</dbReference>
<reference evidence="9" key="1">
    <citation type="submission" date="2025-08" db="UniProtKB">
        <authorList>
            <consortium name="RefSeq"/>
        </authorList>
    </citation>
    <scope>IDENTIFICATION</scope>
</reference>
<evidence type="ECO:0000259" key="7">
    <source>
        <dbReference type="Pfam" id="PF02988"/>
    </source>
</evidence>
<dbReference type="Gene3D" id="2.10.60.10">
    <property type="entry name" value="CD59"/>
    <property type="match status" value="2"/>
</dbReference>
<proteinExistence type="inferred from homology"/>
<gene>
    <name evidence="9" type="primary">LOC102377786</name>
</gene>
<keyword evidence="3" id="KW-0964">Secreted</keyword>
<feature type="signal peptide" evidence="5">
    <location>
        <begin position="1"/>
        <end position="19"/>
    </location>
</feature>
<keyword evidence="8" id="KW-1185">Reference proteome</keyword>
<evidence type="ECO:0000256" key="5">
    <source>
        <dbReference type="SAM" id="SignalP"/>
    </source>
</evidence>
<dbReference type="KEGG" id="asn:102377786"/>
<evidence type="ECO:0000259" key="6">
    <source>
        <dbReference type="Pfam" id="PF00021"/>
    </source>
</evidence>
<evidence type="ECO:0000256" key="2">
    <source>
        <dbReference type="ARBA" id="ARBA00006570"/>
    </source>
</evidence>
<sequence>MKAPVILYVLLAFLDQGSSLQCEVCDGFEQDCSGPMQTCDPDQDTCGIIKGEEIYDGVKMLFNWKSCVTSNVCHYRNSGIYSRNSFRLRRSIACCTGEACRTVSVQLPPVNTTPNGLQCPACFSLGSYDCGNDTVYCTGAESYCFDFEGSLSKGEVSVKAAVKGCTSLSECKMSHDEKQELLRISVVFNRFECKPASPAASKASGWTPPHTLSLPIMVGLILVKTMS</sequence>
<dbReference type="GO" id="GO:0030154">
    <property type="term" value="P:cell differentiation"/>
    <property type="evidence" value="ECO:0007669"/>
    <property type="project" value="UniProtKB-ARBA"/>
</dbReference>
<accession>A0A1U8DN45</accession>
<dbReference type="GO" id="GO:0005576">
    <property type="term" value="C:extracellular region"/>
    <property type="evidence" value="ECO:0007669"/>
    <property type="project" value="UniProtKB-SubCell"/>
</dbReference>
<dbReference type="PANTHER" id="PTHR20914">
    <property type="entry name" value="LY6/PLAUR DOMAIN-CONTAINING PROTEIN 8"/>
    <property type="match status" value="1"/>
</dbReference>
<evidence type="ECO:0000313" key="9">
    <source>
        <dbReference type="RefSeq" id="XP_006038423.1"/>
    </source>
</evidence>
<dbReference type="InterPro" id="IPR050918">
    <property type="entry name" value="CNF-like_PLA2_Inhibitor"/>
</dbReference>
<dbReference type="SUPFAM" id="SSF57302">
    <property type="entry name" value="Snake toxin-like"/>
    <property type="match status" value="2"/>
</dbReference>
<evidence type="ECO:0000313" key="8">
    <source>
        <dbReference type="Proteomes" id="UP000189705"/>
    </source>
</evidence>
<dbReference type="eggNOG" id="ENOG502SRI1">
    <property type="taxonomic scope" value="Eukaryota"/>
</dbReference>
<dbReference type="PANTHER" id="PTHR20914:SF30">
    <property type="entry name" value="LY6_PLAUR DOMAIN CONTAINING 9"/>
    <property type="match status" value="1"/>
</dbReference>
<dbReference type="CDD" id="cd23588">
    <property type="entry name" value="TFP_LU_ECD_PLIG"/>
    <property type="match status" value="1"/>
</dbReference>
<dbReference type="GeneID" id="102377786"/>
<comment type="subcellular location">
    <subcellularLocation>
        <location evidence="1">Secreted</location>
    </subcellularLocation>
</comment>
<dbReference type="InterPro" id="IPR004126">
    <property type="entry name" value="PLipase_A2_inh_N"/>
</dbReference>
<keyword evidence="9" id="KW-0593">Phospholipase A2 inhibitor</keyword>
<dbReference type="InterPro" id="IPR016054">
    <property type="entry name" value="LY6_UPA_recep-like"/>
</dbReference>
<evidence type="ECO:0000256" key="3">
    <source>
        <dbReference type="ARBA" id="ARBA00022525"/>
    </source>
</evidence>
<comment type="similarity">
    <text evidence="2">Belongs to the CNF-like-inhibitor family.</text>
</comment>
<dbReference type="OrthoDB" id="9907178at2759"/>
<name>A0A1U8DN45_ALLSI</name>
<feature type="domain" description="Phospholipase A2 inhibitor N-terminal" evidence="7">
    <location>
        <begin position="21"/>
        <end position="102"/>
    </location>
</feature>
<dbReference type="InterPro" id="IPR045860">
    <property type="entry name" value="Snake_toxin-like_sf"/>
</dbReference>
<keyword evidence="5" id="KW-0732">Signal</keyword>
<keyword evidence="4" id="KW-1015">Disulfide bond</keyword>
<organism evidence="8 9">
    <name type="scientific">Alligator sinensis</name>
    <name type="common">Chinese alligator</name>
    <dbReference type="NCBI Taxonomy" id="38654"/>
    <lineage>
        <taxon>Eukaryota</taxon>
        <taxon>Metazoa</taxon>
        <taxon>Chordata</taxon>
        <taxon>Craniata</taxon>
        <taxon>Vertebrata</taxon>
        <taxon>Euteleostomi</taxon>
        <taxon>Archelosauria</taxon>
        <taxon>Archosauria</taxon>
        <taxon>Crocodylia</taxon>
        <taxon>Alligatoridae</taxon>
        <taxon>Alligatorinae</taxon>
        <taxon>Alligator</taxon>
    </lineage>
</organism>
<evidence type="ECO:0000256" key="4">
    <source>
        <dbReference type="ARBA" id="ARBA00023157"/>
    </source>
</evidence>